<evidence type="ECO:0000256" key="5">
    <source>
        <dbReference type="ARBA" id="ARBA00022741"/>
    </source>
</evidence>
<keyword evidence="4" id="KW-0808">Transferase</keyword>
<evidence type="ECO:0000259" key="13">
    <source>
        <dbReference type="PROSITE" id="PS50109"/>
    </source>
</evidence>
<accession>A0ABT6FXN4</accession>
<evidence type="ECO:0000256" key="8">
    <source>
        <dbReference type="ARBA" id="ARBA00023012"/>
    </source>
</evidence>
<dbReference type="InterPro" id="IPR003594">
    <property type="entry name" value="HATPase_dom"/>
</dbReference>
<evidence type="ECO:0000256" key="11">
    <source>
        <dbReference type="SAM" id="Phobius"/>
    </source>
</evidence>
<evidence type="ECO:0000256" key="7">
    <source>
        <dbReference type="ARBA" id="ARBA00022840"/>
    </source>
</evidence>
<keyword evidence="15" id="KW-1185">Reference proteome</keyword>
<dbReference type="InterPro" id="IPR011990">
    <property type="entry name" value="TPR-like_helical_dom_sf"/>
</dbReference>
<keyword evidence="11" id="KW-0812">Transmembrane</keyword>
<evidence type="ECO:0000256" key="9">
    <source>
        <dbReference type="PROSITE-ProRule" id="PRU00339"/>
    </source>
</evidence>
<evidence type="ECO:0000313" key="15">
    <source>
        <dbReference type="Proteomes" id="UP001529085"/>
    </source>
</evidence>
<dbReference type="RefSeq" id="WP_278004035.1">
    <property type="nucleotide sequence ID" value="NZ_JARSBN010000001.1"/>
</dbReference>
<dbReference type="PANTHER" id="PTHR24421:SF10">
    <property type="entry name" value="NITRATE_NITRITE SENSOR PROTEIN NARQ"/>
    <property type="match status" value="1"/>
</dbReference>
<dbReference type="SUPFAM" id="SSF55874">
    <property type="entry name" value="ATPase domain of HSP90 chaperone/DNA topoisomerase II/histidine kinase"/>
    <property type="match status" value="1"/>
</dbReference>
<dbReference type="PROSITE" id="PS50109">
    <property type="entry name" value="HIS_KIN"/>
    <property type="match status" value="1"/>
</dbReference>
<feature type="repeat" description="TPR" evidence="9">
    <location>
        <begin position="238"/>
        <end position="271"/>
    </location>
</feature>
<reference evidence="14 15" key="1">
    <citation type="submission" date="2023-03" db="EMBL/GenBank/DDBJ databases">
        <title>Strain YYF002 represents a novel species in the genus Winogradskyella isolated from seawater.</title>
        <authorList>
            <person name="Fu Z.-Y."/>
        </authorList>
    </citation>
    <scope>NUCLEOTIDE SEQUENCE [LARGE SCALE GENOMIC DNA]</scope>
    <source>
        <strain evidence="14 15">YYF002</strain>
    </source>
</reference>
<keyword evidence="12" id="KW-0732">Signal</keyword>
<comment type="catalytic activity">
    <reaction evidence="1">
        <text>ATP + protein L-histidine = ADP + protein N-phospho-L-histidine.</text>
        <dbReference type="EC" id="2.7.13.3"/>
    </reaction>
</comment>
<dbReference type="EMBL" id="JARSBN010000001">
    <property type="protein sequence ID" value="MDG4714552.1"/>
    <property type="molecule type" value="Genomic_DNA"/>
</dbReference>
<evidence type="ECO:0000256" key="6">
    <source>
        <dbReference type="ARBA" id="ARBA00022777"/>
    </source>
</evidence>
<keyword evidence="9" id="KW-0802">TPR repeat</keyword>
<feature type="repeat" description="TPR" evidence="9">
    <location>
        <begin position="118"/>
        <end position="151"/>
    </location>
</feature>
<keyword evidence="3" id="KW-0597">Phosphoprotein</keyword>
<dbReference type="PROSITE" id="PS50005">
    <property type="entry name" value="TPR"/>
    <property type="match status" value="3"/>
</dbReference>
<dbReference type="InterPro" id="IPR050482">
    <property type="entry name" value="Sensor_HK_TwoCompSys"/>
</dbReference>
<dbReference type="Gene3D" id="1.25.40.10">
    <property type="entry name" value="Tetratricopeptide repeat domain"/>
    <property type="match status" value="2"/>
</dbReference>
<keyword evidence="7" id="KW-0067">ATP-binding</keyword>
<sequence length="646" mass="74331">MKKNLLLFLSIFISISAYSQNLDSLLTVARSTKNDSVKIRMYNKIAFGYIFNDTDKALMVLNEGKESAKDAGFNFGLTELVNTHGIYMDVTGKSDSAAYYFEEALKMSRDFGFKNIESMCINNLGMFNWNRGNFNEALDYFFQSLKMDEARESEKSTSSALNNIGLIYQEMNLNEKALEYHKKALKVREKYNLESEQITSHNNIGINLKDLGRVDEAISTFKKGLVLAKKLDNRVEYYKILNNLANAYYKKGNKDLALETYLEALKKRENYNGDERGMLSTYNNIATLYNEKNLPKVAKYYVEEGFNLVKKYPEIELVSADLHLTVAESNYMLGNYDQARKQKQIYIKLKDSIFSEKNAQKIADLEVKYETEKKEKEILIQRAELAEQDLVIQKRNYQLYGLAFLTLILGLIGFLFYNQQKLKNHQLQKENELKDALIKIETQNKLQEQRLRISRDLHDNIGAQLTFIISSIDNLKYGFDIKDQKLTHKLETISDFTSGTIYELRDTIWAMNKSEITFEDLQTRISNYIDKAHLYDANIQFSFNVDSSVDTSKTFTSVEGMNIHRVIQEAIHNSLKYAEASQIKVEVIKEVSNLVFKISDNGKGFNSTSVKRGNGLTNMEKRIENIGGEIQINTKENQGTQIIVIV</sequence>
<keyword evidence="10" id="KW-0175">Coiled coil</keyword>
<dbReference type="InterPro" id="IPR036890">
    <property type="entry name" value="HATPase_C_sf"/>
</dbReference>
<dbReference type="PANTHER" id="PTHR24421">
    <property type="entry name" value="NITRATE/NITRITE SENSOR PROTEIN NARX-RELATED"/>
    <property type="match status" value="1"/>
</dbReference>
<dbReference type="Gene3D" id="1.20.5.1930">
    <property type="match status" value="1"/>
</dbReference>
<feature type="signal peptide" evidence="12">
    <location>
        <begin position="1"/>
        <end position="19"/>
    </location>
</feature>
<name>A0ABT6FXN4_9FLAO</name>
<feature type="chain" id="PRO_5047060636" description="histidine kinase" evidence="12">
    <location>
        <begin position="20"/>
        <end position="646"/>
    </location>
</feature>
<dbReference type="SMART" id="SM00028">
    <property type="entry name" value="TPR"/>
    <property type="match status" value="4"/>
</dbReference>
<keyword evidence="5" id="KW-0547">Nucleotide-binding</keyword>
<dbReference type="SUPFAM" id="SSF48452">
    <property type="entry name" value="TPR-like"/>
    <property type="match status" value="2"/>
</dbReference>
<keyword evidence="11" id="KW-1133">Transmembrane helix</keyword>
<keyword evidence="8" id="KW-0902">Two-component regulatory system</keyword>
<evidence type="ECO:0000256" key="3">
    <source>
        <dbReference type="ARBA" id="ARBA00022553"/>
    </source>
</evidence>
<gene>
    <name evidence="14" type="ORF">P7122_01620</name>
</gene>
<dbReference type="Proteomes" id="UP001529085">
    <property type="component" value="Unassembled WGS sequence"/>
</dbReference>
<comment type="caution">
    <text evidence="14">The sequence shown here is derived from an EMBL/GenBank/DDBJ whole genome shotgun (WGS) entry which is preliminary data.</text>
</comment>
<evidence type="ECO:0000256" key="4">
    <source>
        <dbReference type="ARBA" id="ARBA00022679"/>
    </source>
</evidence>
<keyword evidence="6" id="KW-0418">Kinase</keyword>
<dbReference type="EC" id="2.7.13.3" evidence="2"/>
<dbReference type="CDD" id="cd16917">
    <property type="entry name" value="HATPase_UhpB-NarQ-NarX-like"/>
    <property type="match status" value="1"/>
</dbReference>
<protein>
    <recommendedName>
        <fullName evidence="2">histidine kinase</fullName>
        <ecNumber evidence="2">2.7.13.3</ecNumber>
    </recommendedName>
</protein>
<evidence type="ECO:0000256" key="2">
    <source>
        <dbReference type="ARBA" id="ARBA00012438"/>
    </source>
</evidence>
<dbReference type="Pfam" id="PF02518">
    <property type="entry name" value="HATPase_c"/>
    <property type="match status" value="1"/>
</dbReference>
<evidence type="ECO:0000256" key="12">
    <source>
        <dbReference type="SAM" id="SignalP"/>
    </source>
</evidence>
<proteinExistence type="predicted"/>
<dbReference type="InterPro" id="IPR005467">
    <property type="entry name" value="His_kinase_dom"/>
</dbReference>
<dbReference type="Pfam" id="PF07730">
    <property type="entry name" value="HisKA_3"/>
    <property type="match status" value="1"/>
</dbReference>
<feature type="coiled-coil region" evidence="10">
    <location>
        <begin position="362"/>
        <end position="389"/>
    </location>
</feature>
<dbReference type="InterPro" id="IPR019734">
    <property type="entry name" value="TPR_rpt"/>
</dbReference>
<organism evidence="14 15">
    <name type="scientific">Winogradskyella marincola</name>
    <dbReference type="NCBI Taxonomy" id="3037795"/>
    <lineage>
        <taxon>Bacteria</taxon>
        <taxon>Pseudomonadati</taxon>
        <taxon>Bacteroidota</taxon>
        <taxon>Flavobacteriia</taxon>
        <taxon>Flavobacteriales</taxon>
        <taxon>Flavobacteriaceae</taxon>
        <taxon>Winogradskyella</taxon>
    </lineage>
</organism>
<feature type="domain" description="Histidine kinase" evidence="13">
    <location>
        <begin position="456"/>
        <end position="646"/>
    </location>
</feature>
<feature type="repeat" description="TPR" evidence="9">
    <location>
        <begin position="158"/>
        <end position="191"/>
    </location>
</feature>
<feature type="transmembrane region" description="Helical" evidence="11">
    <location>
        <begin position="397"/>
        <end position="417"/>
    </location>
</feature>
<evidence type="ECO:0000256" key="10">
    <source>
        <dbReference type="SAM" id="Coils"/>
    </source>
</evidence>
<keyword evidence="11" id="KW-0472">Membrane</keyword>
<dbReference type="InterPro" id="IPR011712">
    <property type="entry name" value="Sig_transdc_His_kin_sub3_dim/P"/>
</dbReference>
<dbReference type="Pfam" id="PF13424">
    <property type="entry name" value="TPR_12"/>
    <property type="match status" value="2"/>
</dbReference>
<evidence type="ECO:0000256" key="1">
    <source>
        <dbReference type="ARBA" id="ARBA00000085"/>
    </source>
</evidence>
<evidence type="ECO:0000313" key="14">
    <source>
        <dbReference type="EMBL" id="MDG4714552.1"/>
    </source>
</evidence>
<dbReference type="Gene3D" id="3.30.565.10">
    <property type="entry name" value="Histidine kinase-like ATPase, C-terminal domain"/>
    <property type="match status" value="1"/>
</dbReference>